<keyword evidence="7" id="KW-0274">FAD</keyword>
<keyword evidence="13" id="KW-0449">Lipoprotein</keyword>
<reference evidence="13 14" key="1">
    <citation type="submission" date="2019-02" db="EMBL/GenBank/DDBJ databases">
        <title>Deep-cultivation of Planctomycetes and their phenomic and genomic characterization uncovers novel biology.</title>
        <authorList>
            <person name="Wiegand S."/>
            <person name="Jogler M."/>
            <person name="Boedeker C."/>
            <person name="Pinto D."/>
            <person name="Vollmers J."/>
            <person name="Rivas-Marin E."/>
            <person name="Kohn T."/>
            <person name="Peeters S.H."/>
            <person name="Heuer A."/>
            <person name="Rast P."/>
            <person name="Oberbeckmann S."/>
            <person name="Bunk B."/>
            <person name="Jeske O."/>
            <person name="Meyerdierks A."/>
            <person name="Storesund J.E."/>
            <person name="Kallscheuer N."/>
            <person name="Luecker S."/>
            <person name="Lage O.M."/>
            <person name="Pohl T."/>
            <person name="Merkel B.J."/>
            <person name="Hornburger P."/>
            <person name="Mueller R.-W."/>
            <person name="Bruemmer F."/>
            <person name="Labrenz M."/>
            <person name="Spormann A.M."/>
            <person name="Op den Camp H."/>
            <person name="Overmann J."/>
            <person name="Amann R."/>
            <person name="Jetten M.S.M."/>
            <person name="Mascher T."/>
            <person name="Medema M.H."/>
            <person name="Devos D.P."/>
            <person name="Kaster A.-K."/>
            <person name="Ovreas L."/>
            <person name="Rohde M."/>
            <person name="Galperin M.Y."/>
            <person name="Jogler C."/>
        </authorList>
    </citation>
    <scope>NUCLEOTIDE SEQUENCE [LARGE SCALE GENOMIC DNA]</scope>
    <source>
        <strain evidence="13 14">Pan44</strain>
    </source>
</reference>
<dbReference type="InterPro" id="IPR024932">
    <property type="entry name" value="ApbE"/>
</dbReference>
<evidence type="ECO:0000256" key="8">
    <source>
        <dbReference type="ARBA" id="ARBA00022842"/>
    </source>
</evidence>
<dbReference type="OrthoDB" id="235065at2"/>
<name>A0A517SD25_9PLAN</name>
<dbReference type="Gene3D" id="3.10.520.10">
    <property type="entry name" value="ApbE-like domains"/>
    <property type="match status" value="1"/>
</dbReference>
<dbReference type="Proteomes" id="UP000315700">
    <property type="component" value="Chromosome"/>
</dbReference>
<keyword evidence="8" id="KW-0460">Magnesium</keyword>
<keyword evidence="11" id="KW-0812">Transmembrane</keyword>
<evidence type="ECO:0000313" key="13">
    <source>
        <dbReference type="EMBL" id="QDT54029.1"/>
    </source>
</evidence>
<feature type="domain" description="FMN-binding" evidence="12">
    <location>
        <begin position="253"/>
        <end position="341"/>
    </location>
</feature>
<feature type="transmembrane region" description="Helical" evidence="11">
    <location>
        <begin position="469"/>
        <end position="491"/>
    </location>
</feature>
<comment type="cofactor">
    <cofactor evidence="1">
        <name>Mg(2+)</name>
        <dbReference type="ChEBI" id="CHEBI:18420"/>
    </cofactor>
</comment>
<keyword evidence="5" id="KW-0808">Transferase</keyword>
<keyword evidence="4" id="KW-0285">Flavoprotein</keyword>
<dbReference type="RefSeq" id="WP_145029725.1">
    <property type="nucleotide sequence ID" value="NZ_CP036271.1"/>
</dbReference>
<feature type="transmembrane region" description="Helical" evidence="11">
    <location>
        <begin position="557"/>
        <end position="576"/>
    </location>
</feature>
<protein>
    <recommendedName>
        <fullName evidence="3">FAD:protein FMN transferase</fullName>
        <ecNumber evidence="2">2.7.1.180</ecNumber>
    </recommendedName>
    <alternativeName>
        <fullName evidence="9">Flavin transferase</fullName>
    </alternativeName>
</protein>
<dbReference type="SUPFAM" id="SSF143631">
    <property type="entry name" value="ApbE-like"/>
    <property type="match status" value="1"/>
</dbReference>
<evidence type="ECO:0000259" key="12">
    <source>
        <dbReference type="SMART" id="SM00900"/>
    </source>
</evidence>
<proteinExistence type="predicted"/>
<comment type="catalytic activity">
    <reaction evidence="10">
        <text>L-threonyl-[protein] + FAD = FMN-L-threonyl-[protein] + AMP + H(+)</text>
        <dbReference type="Rhea" id="RHEA:36847"/>
        <dbReference type="Rhea" id="RHEA-COMP:11060"/>
        <dbReference type="Rhea" id="RHEA-COMP:11061"/>
        <dbReference type="ChEBI" id="CHEBI:15378"/>
        <dbReference type="ChEBI" id="CHEBI:30013"/>
        <dbReference type="ChEBI" id="CHEBI:57692"/>
        <dbReference type="ChEBI" id="CHEBI:74257"/>
        <dbReference type="ChEBI" id="CHEBI:456215"/>
        <dbReference type="EC" id="2.7.1.180"/>
    </reaction>
</comment>
<feature type="domain" description="FMN-binding" evidence="12">
    <location>
        <begin position="111"/>
        <end position="193"/>
    </location>
</feature>
<dbReference type="EMBL" id="CP036271">
    <property type="protein sequence ID" value="QDT54029.1"/>
    <property type="molecule type" value="Genomic_DNA"/>
</dbReference>
<dbReference type="SMART" id="SM00900">
    <property type="entry name" value="FMN_bind"/>
    <property type="match status" value="2"/>
</dbReference>
<dbReference type="AlphaFoldDB" id="A0A517SD25"/>
<evidence type="ECO:0000256" key="2">
    <source>
        <dbReference type="ARBA" id="ARBA00011955"/>
    </source>
</evidence>
<evidence type="ECO:0000256" key="3">
    <source>
        <dbReference type="ARBA" id="ARBA00016337"/>
    </source>
</evidence>
<dbReference type="Pfam" id="PF02424">
    <property type="entry name" value="ApbE"/>
    <property type="match status" value="1"/>
</dbReference>
<dbReference type="PANTHER" id="PTHR30040">
    <property type="entry name" value="THIAMINE BIOSYNTHESIS LIPOPROTEIN APBE"/>
    <property type="match status" value="1"/>
</dbReference>
<dbReference type="KEGG" id="ccos:Pan44_20560"/>
<accession>A0A517SD25</accession>
<evidence type="ECO:0000256" key="10">
    <source>
        <dbReference type="ARBA" id="ARBA00048540"/>
    </source>
</evidence>
<dbReference type="InterPro" id="IPR003374">
    <property type="entry name" value="ApbE-like_sf"/>
</dbReference>
<evidence type="ECO:0000256" key="4">
    <source>
        <dbReference type="ARBA" id="ARBA00022630"/>
    </source>
</evidence>
<dbReference type="Pfam" id="PF12801">
    <property type="entry name" value="Fer4_5"/>
    <property type="match status" value="2"/>
</dbReference>
<evidence type="ECO:0000256" key="1">
    <source>
        <dbReference type="ARBA" id="ARBA00001946"/>
    </source>
</evidence>
<dbReference type="GO" id="GO:0010181">
    <property type="term" value="F:FMN binding"/>
    <property type="evidence" value="ECO:0007669"/>
    <property type="project" value="InterPro"/>
</dbReference>
<evidence type="ECO:0000256" key="11">
    <source>
        <dbReference type="SAM" id="Phobius"/>
    </source>
</evidence>
<sequence>MSAGPPDHSPLLPVLKDPRAPFKPLPLVVRWLVRVTRALILAAAAFLIAQSNHRRDQPSDIPFEETLRLFPTAARLGPHVPILNGWKVLDSAGVELGVVLTTSPQSDHLVGYSGPSNLLVGLDPNGGITGVSLLWSRDTAEHVEQVRNASTYWTQFRGWNPASGQRPAIEAVSGSTLTSLAMAESLEARLAGHATSLRFPDSITLAEAQEVFPTATNLKSDAGRAGWVEVRGPEDATLGYLLRTSPAAETVRGYSGPTEALVAVDSSRKRVTAVRLRSSYDTPEYVDRVRDDEGFLDGLAGKSIDDWTRIDFNTSGIEGVSGATQTSFGLAEGVRRRLQSEVEQATPKAIGATWKLRDLGLLGIVTGGLAITFVPMLGGRRVREIWQLVLVAAFGLWLGDMLSMSLLAGWSRNGASWSTAPGLVALVAVALVVPWSAKRQVYCHSLCPHGAVQEWLGRNRRLHIRLPRLLNRALGLLPWLLLIAAFVLALVRPQFNLTWLEPFDAWVLGPAAAVSMLVGLAGLVAALFVPQAYCRFGCPTGALLKFVRSHGTADRWSVRDLLAMATVGIAAAWMWWPVEAGSDGGAVPRVAGPSTLTGRAFGTSWTIKIRDPLGGTATLQDQVTAELERIEATLSHWRPGSETSQFNSSETTLEIECSKELASLVSQGLELSEATSGAFDITVGPLVDAWGNGPSGPKAEPPSNETIRTLLESIGWQKLAVEEMVPSLQKRDPRVQIDLGSLLQGHAVDRVYDLLRTAGLKEFLIEIGGELRSSGAWEVGLDPDAGAWATPRLTLRDQALSTSGVYPRGGSGANKHLLSTLTGRPAEPRWRAVAVIAPTCREADGWDTALLMAADAQAVARLRELGAQLIPSGGGGAIQTGAWPEQK</sequence>
<keyword evidence="11" id="KW-1133">Transmembrane helix</keyword>
<evidence type="ECO:0000256" key="6">
    <source>
        <dbReference type="ARBA" id="ARBA00022723"/>
    </source>
</evidence>
<dbReference type="InParanoid" id="A0A517SD25"/>
<dbReference type="GO" id="GO:0016020">
    <property type="term" value="C:membrane"/>
    <property type="evidence" value="ECO:0007669"/>
    <property type="project" value="InterPro"/>
</dbReference>
<dbReference type="GO" id="GO:0016740">
    <property type="term" value="F:transferase activity"/>
    <property type="evidence" value="ECO:0007669"/>
    <property type="project" value="UniProtKB-KW"/>
</dbReference>
<evidence type="ECO:0000256" key="5">
    <source>
        <dbReference type="ARBA" id="ARBA00022679"/>
    </source>
</evidence>
<keyword evidence="11" id="KW-0472">Membrane</keyword>
<feature type="transmembrane region" description="Helical" evidence="11">
    <location>
        <begin position="414"/>
        <end position="435"/>
    </location>
</feature>
<gene>
    <name evidence="13" type="primary">apbE_3</name>
    <name evidence="13" type="ORF">Pan44_20560</name>
</gene>
<dbReference type="InterPro" id="IPR007329">
    <property type="entry name" value="FMN-bd"/>
</dbReference>
<dbReference type="PANTHER" id="PTHR30040:SF2">
    <property type="entry name" value="FAD:PROTEIN FMN TRANSFERASE"/>
    <property type="match status" value="1"/>
</dbReference>
<dbReference type="EC" id="2.7.1.180" evidence="2"/>
<dbReference type="GO" id="GO:0046872">
    <property type="term" value="F:metal ion binding"/>
    <property type="evidence" value="ECO:0007669"/>
    <property type="project" value="UniProtKB-KW"/>
</dbReference>
<keyword evidence="14" id="KW-1185">Reference proteome</keyword>
<organism evidence="13 14">
    <name type="scientific">Caulifigura coniformis</name>
    <dbReference type="NCBI Taxonomy" id="2527983"/>
    <lineage>
        <taxon>Bacteria</taxon>
        <taxon>Pseudomonadati</taxon>
        <taxon>Planctomycetota</taxon>
        <taxon>Planctomycetia</taxon>
        <taxon>Planctomycetales</taxon>
        <taxon>Planctomycetaceae</taxon>
        <taxon>Caulifigura</taxon>
    </lineage>
</organism>
<feature type="transmembrane region" description="Helical" evidence="11">
    <location>
        <begin position="385"/>
        <end position="408"/>
    </location>
</feature>
<evidence type="ECO:0000256" key="9">
    <source>
        <dbReference type="ARBA" id="ARBA00031306"/>
    </source>
</evidence>
<dbReference type="InterPro" id="IPR017896">
    <property type="entry name" value="4Fe4S_Fe-S-bd"/>
</dbReference>
<keyword evidence="6" id="KW-0479">Metal-binding</keyword>
<dbReference type="Pfam" id="PF04205">
    <property type="entry name" value="FMN_bind"/>
    <property type="match status" value="2"/>
</dbReference>
<evidence type="ECO:0000313" key="14">
    <source>
        <dbReference type="Proteomes" id="UP000315700"/>
    </source>
</evidence>
<feature type="transmembrane region" description="Helical" evidence="11">
    <location>
        <begin position="511"/>
        <end position="536"/>
    </location>
</feature>
<evidence type="ECO:0000256" key="7">
    <source>
        <dbReference type="ARBA" id="ARBA00022827"/>
    </source>
</evidence>